<evidence type="ECO:0000259" key="3">
    <source>
        <dbReference type="Pfam" id="PF20434"/>
    </source>
</evidence>
<feature type="domain" description="BD-FAE-like" evidence="3">
    <location>
        <begin position="61"/>
        <end position="255"/>
    </location>
</feature>
<dbReference type="InterPro" id="IPR050300">
    <property type="entry name" value="GDXG_lipolytic_enzyme"/>
</dbReference>
<reference evidence="5" key="1">
    <citation type="journal article" date="2019" name="Int. J. Syst. Evol. Microbiol.">
        <title>The Global Catalogue of Microorganisms (GCM) 10K type strain sequencing project: providing services to taxonomists for standard genome sequencing and annotation.</title>
        <authorList>
            <consortium name="The Broad Institute Genomics Platform"/>
            <consortium name="The Broad Institute Genome Sequencing Center for Infectious Disease"/>
            <person name="Wu L."/>
            <person name="Ma J."/>
        </authorList>
    </citation>
    <scope>NUCLEOTIDE SEQUENCE [LARGE SCALE GENOMIC DNA]</scope>
    <source>
        <strain evidence="5">CGMCC 4.7393</strain>
    </source>
</reference>
<accession>A0ABW2DJG2</accession>
<dbReference type="PANTHER" id="PTHR48081">
    <property type="entry name" value="AB HYDROLASE SUPERFAMILY PROTEIN C4A8.06C"/>
    <property type="match status" value="1"/>
</dbReference>
<dbReference type="RefSeq" id="WP_082883096.1">
    <property type="nucleotide sequence ID" value="NZ_JBHSYQ010000003.1"/>
</dbReference>
<keyword evidence="1 4" id="KW-0378">Hydrolase</keyword>
<dbReference type="EC" id="3.4.-.-" evidence="4"/>
<evidence type="ECO:0000256" key="2">
    <source>
        <dbReference type="SAM" id="SignalP"/>
    </source>
</evidence>
<keyword evidence="5" id="KW-1185">Reference proteome</keyword>
<protein>
    <submittedName>
        <fullName evidence="4">Alpha/beta hydrolase family protein</fullName>
        <ecNumber evidence="4">3.4.-.-</ecNumber>
    </submittedName>
</protein>
<dbReference type="InterPro" id="IPR049492">
    <property type="entry name" value="BD-FAE-like_dom"/>
</dbReference>
<sequence>MKYLLAILLLCLSFVGQLQAQTPAPKLTTWQDISNLPAPTSGKKIFYGSDSLQFGELRLPEGKGPFPVVVVIHGGCWLNQFNYQYMNHMSAALTKAGYATWNIEFRRVGDEGGGWPSTFLDVAKSIDHVRELAKQFDLDKKKVAVVGHSAGGHLALWAATRQKLPRTNPLYIKNPMKIKGVVSLAGITDLYTYSQEKGSCNSAVKSLMGGLPADVPDRYAEGSPKGNIPMNMPVKLVQGELDPIVPVSQAETLANYSSNRKYLVKLVLLPNAGHFDLVAPTSPAWLAVKGAVREVLY</sequence>
<dbReference type="InterPro" id="IPR029058">
    <property type="entry name" value="AB_hydrolase_fold"/>
</dbReference>
<organism evidence="4 5">
    <name type="scientific">Rufibacter roseus</name>
    <dbReference type="NCBI Taxonomy" id="1567108"/>
    <lineage>
        <taxon>Bacteria</taxon>
        <taxon>Pseudomonadati</taxon>
        <taxon>Bacteroidota</taxon>
        <taxon>Cytophagia</taxon>
        <taxon>Cytophagales</taxon>
        <taxon>Hymenobacteraceae</taxon>
        <taxon>Rufibacter</taxon>
    </lineage>
</organism>
<dbReference type="Proteomes" id="UP001596405">
    <property type="component" value="Unassembled WGS sequence"/>
</dbReference>
<dbReference type="GO" id="GO:0016787">
    <property type="term" value="F:hydrolase activity"/>
    <property type="evidence" value="ECO:0007669"/>
    <property type="project" value="UniProtKB-KW"/>
</dbReference>
<dbReference type="Pfam" id="PF20434">
    <property type="entry name" value="BD-FAE"/>
    <property type="match status" value="1"/>
</dbReference>
<dbReference type="EMBL" id="JBHSYQ010000003">
    <property type="protein sequence ID" value="MFC6996901.1"/>
    <property type="molecule type" value="Genomic_DNA"/>
</dbReference>
<feature type="signal peptide" evidence="2">
    <location>
        <begin position="1"/>
        <end position="20"/>
    </location>
</feature>
<dbReference type="Gene3D" id="3.40.50.1820">
    <property type="entry name" value="alpha/beta hydrolase"/>
    <property type="match status" value="1"/>
</dbReference>
<feature type="chain" id="PRO_5045142739" evidence="2">
    <location>
        <begin position="21"/>
        <end position="297"/>
    </location>
</feature>
<name>A0ABW2DJG2_9BACT</name>
<evidence type="ECO:0000313" key="4">
    <source>
        <dbReference type="EMBL" id="MFC6996901.1"/>
    </source>
</evidence>
<evidence type="ECO:0000256" key="1">
    <source>
        <dbReference type="ARBA" id="ARBA00022801"/>
    </source>
</evidence>
<proteinExistence type="predicted"/>
<dbReference type="SUPFAM" id="SSF53474">
    <property type="entry name" value="alpha/beta-Hydrolases"/>
    <property type="match status" value="1"/>
</dbReference>
<evidence type="ECO:0000313" key="5">
    <source>
        <dbReference type="Proteomes" id="UP001596405"/>
    </source>
</evidence>
<keyword evidence="2" id="KW-0732">Signal</keyword>
<gene>
    <name evidence="4" type="ORF">ACFQHR_04655</name>
</gene>
<comment type="caution">
    <text evidence="4">The sequence shown here is derived from an EMBL/GenBank/DDBJ whole genome shotgun (WGS) entry which is preliminary data.</text>
</comment>